<dbReference type="Proteomes" id="UP000039324">
    <property type="component" value="Unassembled WGS sequence"/>
</dbReference>
<evidence type="ECO:0000313" key="1">
    <source>
        <dbReference type="EMBL" id="CEP00256.1"/>
    </source>
</evidence>
<dbReference type="PROSITE" id="PS51257">
    <property type="entry name" value="PROKAR_LIPOPROTEIN"/>
    <property type="match status" value="1"/>
</dbReference>
<reference evidence="1 2" key="1">
    <citation type="submission" date="2015-02" db="EMBL/GenBank/DDBJ databases">
        <authorList>
            <person name="Chooi Y.-H."/>
        </authorList>
    </citation>
    <scope>NUCLEOTIDE SEQUENCE [LARGE SCALE GENOMIC DNA]</scope>
    <source>
        <strain evidence="1">E3</strain>
    </source>
</reference>
<dbReference type="AlphaFoldDB" id="A0A0G4IZ06"/>
<organism evidence="1 2">
    <name type="scientific">Plasmodiophora brassicae</name>
    <name type="common">Clubroot disease agent</name>
    <dbReference type="NCBI Taxonomy" id="37360"/>
    <lineage>
        <taxon>Eukaryota</taxon>
        <taxon>Sar</taxon>
        <taxon>Rhizaria</taxon>
        <taxon>Endomyxa</taxon>
        <taxon>Phytomyxea</taxon>
        <taxon>Plasmodiophorida</taxon>
        <taxon>Plasmodiophoridae</taxon>
        <taxon>Plasmodiophora</taxon>
    </lineage>
</organism>
<proteinExistence type="predicted"/>
<keyword evidence="2" id="KW-1185">Reference proteome</keyword>
<protein>
    <submittedName>
        <fullName evidence="1">Uncharacterized protein</fullName>
    </submittedName>
</protein>
<dbReference type="EMBL" id="CDSF01000099">
    <property type="protein sequence ID" value="CEP00256.1"/>
    <property type="molecule type" value="Genomic_DNA"/>
</dbReference>
<name>A0A0G4IZ06_PLABS</name>
<gene>
    <name evidence="1" type="ORF">PBRA_007990</name>
</gene>
<sequence length="184" mass="20111">MRCSFAATLGATFVASSSFSCSRGPKLVAGSTMIFAAMYSSRLFPARAAAWDRFSMWMGRHCSIKSMTARISGSNLASSNWVSESCRYMAASLGFLWRADFASGPISAWPQTAKLHPVLICAFPRHHRARAITNGDAADPLDTTVERSIRHRHLAIVERRTEQGVVRPYHAGVVSAVLALKAYT</sequence>
<accession>A0A0G4IZ06</accession>
<evidence type="ECO:0000313" key="2">
    <source>
        <dbReference type="Proteomes" id="UP000039324"/>
    </source>
</evidence>